<evidence type="ECO:0000256" key="1">
    <source>
        <dbReference type="SAM" id="MobiDB-lite"/>
    </source>
</evidence>
<feature type="region of interest" description="Disordered" evidence="1">
    <location>
        <begin position="189"/>
        <end position="219"/>
    </location>
</feature>
<organism evidence="2 3">
    <name type="scientific">Liparis tanakae</name>
    <name type="common">Tanaka's snailfish</name>
    <dbReference type="NCBI Taxonomy" id="230148"/>
    <lineage>
        <taxon>Eukaryota</taxon>
        <taxon>Metazoa</taxon>
        <taxon>Chordata</taxon>
        <taxon>Craniata</taxon>
        <taxon>Vertebrata</taxon>
        <taxon>Euteleostomi</taxon>
        <taxon>Actinopterygii</taxon>
        <taxon>Neopterygii</taxon>
        <taxon>Teleostei</taxon>
        <taxon>Neoteleostei</taxon>
        <taxon>Acanthomorphata</taxon>
        <taxon>Eupercaria</taxon>
        <taxon>Perciformes</taxon>
        <taxon>Cottioidei</taxon>
        <taxon>Cottales</taxon>
        <taxon>Liparidae</taxon>
        <taxon>Liparis</taxon>
    </lineage>
</organism>
<protein>
    <submittedName>
        <fullName evidence="2">Uncharacterized protein</fullName>
    </submittedName>
</protein>
<reference evidence="2 3" key="1">
    <citation type="submission" date="2019-03" db="EMBL/GenBank/DDBJ databases">
        <title>First draft genome of Liparis tanakae, snailfish: a comprehensive survey of snailfish specific genes.</title>
        <authorList>
            <person name="Kim W."/>
            <person name="Song I."/>
            <person name="Jeong J.-H."/>
            <person name="Kim D."/>
            <person name="Kim S."/>
            <person name="Ryu S."/>
            <person name="Song J.Y."/>
            <person name="Lee S.K."/>
        </authorList>
    </citation>
    <scope>NUCLEOTIDE SEQUENCE [LARGE SCALE GENOMIC DNA]</scope>
    <source>
        <tissue evidence="2">Muscle</tissue>
    </source>
</reference>
<accession>A0A4Z2GAM7</accession>
<comment type="caution">
    <text evidence="2">The sequence shown here is derived from an EMBL/GenBank/DDBJ whole genome shotgun (WGS) entry which is preliminary data.</text>
</comment>
<name>A0A4Z2GAM7_9TELE</name>
<sequence length="219" mass="24223">MDCWSGFRVKTPWGSSLAGTLRGREKDSFQVISILDFLPGNRYDKPDTRPEPVVVGIQSGAALHGRSTLSHRRRGSRLLYPSRSGSANAPENAELHHERLLHLHLPVGEDLQLDDPGAFFSIAEEEGPVHRLSDVFIQRGKDLFAIWSEEDPSDLPKGETSLNQSMSTEERLLKVNRCSSYRGVAHEASRSLQNQTQFEGGVGVDQGDEALVQEADHPA</sequence>
<dbReference type="AlphaFoldDB" id="A0A4Z2GAM7"/>
<evidence type="ECO:0000313" key="3">
    <source>
        <dbReference type="Proteomes" id="UP000314294"/>
    </source>
</evidence>
<keyword evidence="3" id="KW-1185">Reference proteome</keyword>
<proteinExistence type="predicted"/>
<dbReference type="EMBL" id="SRLO01000625">
    <property type="protein sequence ID" value="TNN50271.1"/>
    <property type="molecule type" value="Genomic_DNA"/>
</dbReference>
<gene>
    <name evidence="2" type="ORF">EYF80_039556</name>
</gene>
<dbReference type="Proteomes" id="UP000314294">
    <property type="component" value="Unassembled WGS sequence"/>
</dbReference>
<feature type="region of interest" description="Disordered" evidence="1">
    <location>
        <begin position="65"/>
        <end position="89"/>
    </location>
</feature>
<evidence type="ECO:0000313" key="2">
    <source>
        <dbReference type="EMBL" id="TNN50271.1"/>
    </source>
</evidence>